<dbReference type="Gene3D" id="3.40.1110.10">
    <property type="entry name" value="Calcium-transporting ATPase, cytoplasmic domain N"/>
    <property type="match status" value="1"/>
</dbReference>
<keyword evidence="11 19" id="KW-0067">ATP-binding</keyword>
<protein>
    <recommendedName>
        <fullName evidence="3">P-type Cu(+) transporter</fullName>
        <ecNumber evidence="3">7.2.2.8</ecNumber>
    </recommendedName>
</protein>
<dbReference type="PRINTS" id="PR00120">
    <property type="entry name" value="HATPASE"/>
</dbReference>
<keyword evidence="8 19" id="KW-0479">Metal-binding</keyword>
<evidence type="ECO:0000256" key="4">
    <source>
        <dbReference type="ARBA" id="ARBA00022448"/>
    </source>
</evidence>
<evidence type="ECO:0000256" key="13">
    <source>
        <dbReference type="ARBA" id="ARBA00022967"/>
    </source>
</evidence>
<keyword evidence="15" id="KW-0186">Copper</keyword>
<feature type="domain" description="P-type ATPase A" evidence="21">
    <location>
        <begin position="185"/>
        <end position="283"/>
    </location>
</feature>
<evidence type="ECO:0000256" key="19">
    <source>
        <dbReference type="RuleBase" id="RU362081"/>
    </source>
</evidence>
<evidence type="ECO:0000313" key="22">
    <source>
        <dbReference type="EMBL" id="SPD94883.1"/>
    </source>
</evidence>
<dbReference type="GO" id="GO:0055070">
    <property type="term" value="P:copper ion homeostasis"/>
    <property type="evidence" value="ECO:0007669"/>
    <property type="project" value="TreeGrafter"/>
</dbReference>
<dbReference type="Proteomes" id="UP000239237">
    <property type="component" value="Unassembled WGS sequence"/>
</dbReference>
<comment type="similarity">
    <text evidence="2 19">Belongs to the cation transport ATPase (P-type) (TC 3.A.3) family. Type IB subfamily.</text>
</comment>
<dbReference type="InterPro" id="IPR036412">
    <property type="entry name" value="HAD-like_sf"/>
</dbReference>
<dbReference type="AlphaFoldDB" id="A0A2N9KFZ5"/>
<evidence type="ECO:0000313" key="24">
    <source>
        <dbReference type="Proteomes" id="UP000237923"/>
    </source>
</evidence>
<dbReference type="SFLD" id="SFLDG00002">
    <property type="entry name" value="C1.7:_P-type_atpase_like"/>
    <property type="match status" value="1"/>
</dbReference>
<feature type="transmembrane region" description="Helical" evidence="19">
    <location>
        <begin position="327"/>
        <end position="354"/>
    </location>
</feature>
<dbReference type="SFLD" id="SFLDF00027">
    <property type="entry name" value="p-type_atpase"/>
    <property type="match status" value="1"/>
</dbReference>
<dbReference type="InterPro" id="IPR023214">
    <property type="entry name" value="HAD_sf"/>
</dbReference>
<reference evidence="23 24" key="2">
    <citation type="submission" date="2018-02" db="EMBL/GenBank/DDBJ databases">
        <authorList>
            <person name="Cohen D.B."/>
            <person name="Kent A.D."/>
        </authorList>
    </citation>
    <scope>NUCLEOTIDE SEQUENCE [LARGE SCALE GENOMIC DNA]</scope>
    <source>
        <strain evidence="23 24">CECT 9216</strain>
    </source>
</reference>
<dbReference type="InterPro" id="IPR044492">
    <property type="entry name" value="P_typ_ATPase_HD_dom"/>
</dbReference>
<dbReference type="PANTHER" id="PTHR43520:SF5">
    <property type="entry name" value="CATION-TRANSPORTING P-TYPE ATPASE-RELATED"/>
    <property type="match status" value="1"/>
</dbReference>
<feature type="transmembrane region" description="Helical" evidence="19">
    <location>
        <begin position="84"/>
        <end position="105"/>
    </location>
</feature>
<sequence length="683" mass="75046">MTMNYDHMNMTNKDTSHEHHDMSSMNHDHMDMSSHEHTSHAGMDSMNMSDMKRRFWWAFFLMIPIIIITPFMGIYLPFTFTFPGSSWVSALLSTLLYFIGSKPFWDGARAEFRTKKPAMMSLITVGLNVTFWYSIYAVLSTQLFHVHVMDFFWEFATLNVIMLLGHRIEMSVTMQAGDATAKLRELMPNIAHVKHDDMLMDMPIDTLKSDMIVRVLAGESFPADGTVVEGVSQVDESLMTGESRLVEKKMGSQVVGGTINGNGTLDVKLTTVGEDSFIGQLKETLLSSQDKKSRAETLADKVASWLFWVALLFAIGSLLIWTPLRGLGFAINIAATVLVIACPHALGLAVPLVINRTKAIAAKEGILIKNRKALVAANHLKFALMDKTGTLTTGKFTVQRFSVYDFDQSKALGIMSALDQQSTHPLAQSIVNYAKEKHAPKIQASHVENIAGYGVRGKIDDQLYTLASAKYLKQNHITFTPLQTEGSISYLLEEGRVIAVIAQGDHLKESASAFIRTLLNQGITPVMITGDNELAANQIADELKITDIHAQVSPQDKIKLVSKYQQHGMTMMIGDGINDAPALAQANLSIAIGVGTEVAHASADAILIADQLSKIIDFINLAKRSNTKQVQNLWWGASYNIIAIPLAAGVLAFAGIMLNPMIAALIMSLSTIIVAVNALLLKY</sequence>
<feature type="transmembrane region" description="Helical" evidence="19">
    <location>
        <begin position="117"/>
        <end position="138"/>
    </location>
</feature>
<comment type="catalytic activity">
    <reaction evidence="18">
        <text>Cu(+)(in) + ATP + H2O = Cu(+)(out) + ADP + phosphate + H(+)</text>
        <dbReference type="Rhea" id="RHEA:25792"/>
        <dbReference type="ChEBI" id="CHEBI:15377"/>
        <dbReference type="ChEBI" id="CHEBI:15378"/>
        <dbReference type="ChEBI" id="CHEBI:30616"/>
        <dbReference type="ChEBI" id="CHEBI:43474"/>
        <dbReference type="ChEBI" id="CHEBI:49552"/>
        <dbReference type="ChEBI" id="CHEBI:456216"/>
        <dbReference type="EC" id="7.2.2.8"/>
    </reaction>
</comment>
<evidence type="ECO:0000313" key="25">
    <source>
        <dbReference type="Proteomes" id="UP000239237"/>
    </source>
</evidence>
<dbReference type="Proteomes" id="UP000237923">
    <property type="component" value="Unassembled WGS sequence"/>
</dbReference>
<keyword evidence="4" id="KW-0813">Transport</keyword>
<accession>A0A2N9KFZ5</accession>
<dbReference type="SFLD" id="SFLDS00003">
    <property type="entry name" value="Haloacid_Dehalogenase"/>
    <property type="match status" value="1"/>
</dbReference>
<dbReference type="NCBIfam" id="TIGR01511">
    <property type="entry name" value="ATPase-IB1_Cu"/>
    <property type="match status" value="1"/>
</dbReference>
<dbReference type="GO" id="GO:0005524">
    <property type="term" value="F:ATP binding"/>
    <property type="evidence" value="ECO:0007669"/>
    <property type="project" value="UniProtKB-UniRule"/>
</dbReference>
<dbReference type="EMBL" id="OKQR01000006">
    <property type="protein sequence ID" value="SPD94883.1"/>
    <property type="molecule type" value="Genomic_DNA"/>
</dbReference>
<keyword evidence="5 19" id="KW-1003">Cell membrane</keyword>
<evidence type="ECO:0000256" key="7">
    <source>
        <dbReference type="ARBA" id="ARBA00022692"/>
    </source>
</evidence>
<keyword evidence="9 19" id="KW-0547">Nucleotide-binding</keyword>
<dbReference type="Pfam" id="PF00702">
    <property type="entry name" value="Hydrolase"/>
    <property type="match status" value="1"/>
</dbReference>
<keyword evidence="10" id="KW-0187">Copper transport</keyword>
<dbReference type="InterPro" id="IPR023298">
    <property type="entry name" value="ATPase_P-typ_TM_dom_sf"/>
</dbReference>
<dbReference type="GO" id="GO:0016887">
    <property type="term" value="F:ATP hydrolysis activity"/>
    <property type="evidence" value="ECO:0007669"/>
    <property type="project" value="InterPro"/>
</dbReference>
<feature type="transmembrane region" description="Helical" evidence="19">
    <location>
        <begin position="55"/>
        <end position="78"/>
    </location>
</feature>
<keyword evidence="14 19" id="KW-1133">Transmembrane helix</keyword>
<dbReference type="Pfam" id="PF00122">
    <property type="entry name" value="E1-E2_ATPase"/>
    <property type="match status" value="1"/>
</dbReference>
<feature type="transmembrane region" description="Helical" evidence="19">
    <location>
        <begin position="302"/>
        <end position="321"/>
    </location>
</feature>
<proteinExistence type="inferred from homology"/>
<evidence type="ECO:0000256" key="5">
    <source>
        <dbReference type="ARBA" id="ARBA00022475"/>
    </source>
</evidence>
<dbReference type="GO" id="GO:0005886">
    <property type="term" value="C:plasma membrane"/>
    <property type="evidence" value="ECO:0007669"/>
    <property type="project" value="UniProtKB-SubCell"/>
</dbReference>
<name>A0A2N9KFZ5_9LACO</name>
<dbReference type="GO" id="GO:0043682">
    <property type="term" value="F:P-type divalent copper transporter activity"/>
    <property type="evidence" value="ECO:0007669"/>
    <property type="project" value="TreeGrafter"/>
</dbReference>
<evidence type="ECO:0000256" key="6">
    <source>
        <dbReference type="ARBA" id="ARBA00022553"/>
    </source>
</evidence>
<evidence type="ECO:0000256" key="8">
    <source>
        <dbReference type="ARBA" id="ARBA00022723"/>
    </source>
</evidence>
<dbReference type="SUPFAM" id="SSF81665">
    <property type="entry name" value="Calcium ATPase, transmembrane domain M"/>
    <property type="match status" value="1"/>
</dbReference>
<evidence type="ECO:0000259" key="21">
    <source>
        <dbReference type="Pfam" id="PF00122"/>
    </source>
</evidence>
<dbReference type="InterPro" id="IPR018303">
    <property type="entry name" value="ATPase_P-typ_P_site"/>
</dbReference>
<comment type="subcellular location">
    <subcellularLocation>
        <location evidence="1">Cell membrane</location>
        <topology evidence="1">Multi-pass membrane protein</topology>
    </subcellularLocation>
</comment>
<dbReference type="NCBIfam" id="TIGR01525">
    <property type="entry name" value="ATPase-IB_hvy"/>
    <property type="match status" value="1"/>
</dbReference>
<dbReference type="GO" id="GO:0140581">
    <property type="term" value="F:P-type monovalent copper transporter activity"/>
    <property type="evidence" value="ECO:0007669"/>
    <property type="project" value="UniProtKB-EC"/>
</dbReference>
<keyword evidence="6" id="KW-0597">Phosphoprotein</keyword>
<evidence type="ECO:0000256" key="14">
    <source>
        <dbReference type="ARBA" id="ARBA00022989"/>
    </source>
</evidence>
<dbReference type="InterPro" id="IPR023299">
    <property type="entry name" value="ATPase_P-typ_cyto_dom_N"/>
</dbReference>
<keyword evidence="25" id="KW-1185">Reference proteome</keyword>
<dbReference type="NCBIfam" id="TIGR01512">
    <property type="entry name" value="ATPase-IB2_Cd"/>
    <property type="match status" value="1"/>
</dbReference>
<evidence type="ECO:0000256" key="20">
    <source>
        <dbReference type="SAM" id="MobiDB-lite"/>
    </source>
</evidence>
<dbReference type="PROSITE" id="PS00154">
    <property type="entry name" value="ATPASE_E1_E2"/>
    <property type="match status" value="1"/>
</dbReference>
<evidence type="ECO:0000256" key="1">
    <source>
        <dbReference type="ARBA" id="ARBA00004651"/>
    </source>
</evidence>
<dbReference type="RefSeq" id="WP_105299874.1">
    <property type="nucleotide sequence ID" value="NZ_CAURUR010000005.1"/>
</dbReference>
<dbReference type="EMBL" id="OKQU01000005">
    <property type="protein sequence ID" value="SPE09746.1"/>
    <property type="molecule type" value="Genomic_DNA"/>
</dbReference>
<evidence type="ECO:0000256" key="15">
    <source>
        <dbReference type="ARBA" id="ARBA00023008"/>
    </source>
</evidence>
<feature type="transmembrane region" description="Helical" evidence="19">
    <location>
        <begin position="662"/>
        <end position="681"/>
    </location>
</feature>
<evidence type="ECO:0000256" key="18">
    <source>
        <dbReference type="ARBA" id="ARBA00049289"/>
    </source>
</evidence>
<keyword evidence="16" id="KW-0406">Ion transport</keyword>
<evidence type="ECO:0000256" key="11">
    <source>
        <dbReference type="ARBA" id="ARBA00022840"/>
    </source>
</evidence>
<feature type="compositionally biased region" description="Polar residues" evidence="20">
    <location>
        <begin position="1"/>
        <end position="13"/>
    </location>
</feature>
<feature type="region of interest" description="Disordered" evidence="20">
    <location>
        <begin position="1"/>
        <end position="22"/>
    </location>
</feature>
<evidence type="ECO:0000256" key="3">
    <source>
        <dbReference type="ARBA" id="ARBA00012517"/>
    </source>
</evidence>
<keyword evidence="7 19" id="KW-0812">Transmembrane</keyword>
<dbReference type="GO" id="GO:0005507">
    <property type="term" value="F:copper ion binding"/>
    <property type="evidence" value="ECO:0007669"/>
    <property type="project" value="TreeGrafter"/>
</dbReference>
<dbReference type="InterPro" id="IPR027256">
    <property type="entry name" value="P-typ_ATPase_IB"/>
</dbReference>
<dbReference type="Gene3D" id="3.40.50.1000">
    <property type="entry name" value="HAD superfamily/HAD-like"/>
    <property type="match status" value="1"/>
</dbReference>
<keyword evidence="13" id="KW-1278">Translocase</keyword>
<evidence type="ECO:0000256" key="16">
    <source>
        <dbReference type="ARBA" id="ARBA00023065"/>
    </source>
</evidence>
<evidence type="ECO:0000256" key="2">
    <source>
        <dbReference type="ARBA" id="ARBA00006024"/>
    </source>
</evidence>
<dbReference type="InterPro" id="IPR059000">
    <property type="entry name" value="ATPase_P-type_domA"/>
</dbReference>
<feature type="transmembrane region" description="Helical" evidence="19">
    <location>
        <begin position="633"/>
        <end position="656"/>
    </location>
</feature>
<dbReference type="InterPro" id="IPR008250">
    <property type="entry name" value="ATPase_P-typ_transduc_dom_A_sf"/>
</dbReference>
<evidence type="ECO:0000256" key="9">
    <source>
        <dbReference type="ARBA" id="ARBA00022741"/>
    </source>
</evidence>
<dbReference type="PRINTS" id="PR00119">
    <property type="entry name" value="CATATPASE"/>
</dbReference>
<feature type="transmembrane region" description="Helical" evidence="19">
    <location>
        <begin position="144"/>
        <end position="165"/>
    </location>
</feature>
<organism evidence="23 24">
    <name type="scientific">Leuconostoc suionicum</name>
    <dbReference type="NCBI Taxonomy" id="1511761"/>
    <lineage>
        <taxon>Bacteria</taxon>
        <taxon>Bacillati</taxon>
        <taxon>Bacillota</taxon>
        <taxon>Bacilli</taxon>
        <taxon>Lactobacillales</taxon>
        <taxon>Lactobacillaceae</taxon>
        <taxon>Leuconostoc</taxon>
    </lineage>
</organism>
<dbReference type="PANTHER" id="PTHR43520">
    <property type="entry name" value="ATP7, ISOFORM B"/>
    <property type="match status" value="1"/>
</dbReference>
<evidence type="ECO:0000256" key="17">
    <source>
        <dbReference type="ARBA" id="ARBA00023136"/>
    </source>
</evidence>
<keyword evidence="23" id="KW-0378">Hydrolase</keyword>
<keyword evidence="17 19" id="KW-0472">Membrane</keyword>
<evidence type="ECO:0000256" key="10">
    <source>
        <dbReference type="ARBA" id="ARBA00022796"/>
    </source>
</evidence>
<dbReference type="SUPFAM" id="SSF81653">
    <property type="entry name" value="Calcium ATPase, transduction domain A"/>
    <property type="match status" value="1"/>
</dbReference>
<dbReference type="NCBIfam" id="TIGR01494">
    <property type="entry name" value="ATPase_P-type"/>
    <property type="match status" value="1"/>
</dbReference>
<dbReference type="SUPFAM" id="SSF56784">
    <property type="entry name" value="HAD-like"/>
    <property type="match status" value="1"/>
</dbReference>
<dbReference type="EC" id="7.2.2.8" evidence="3"/>
<keyword evidence="12" id="KW-0460">Magnesium</keyword>
<evidence type="ECO:0000313" key="23">
    <source>
        <dbReference type="EMBL" id="SPE09746.1"/>
    </source>
</evidence>
<reference evidence="22 25" key="1">
    <citation type="submission" date="2018-02" db="EMBL/GenBank/DDBJ databases">
        <authorList>
            <person name="Rodrigo-Torres L."/>
            <person name="Arahal R. D."/>
            <person name="Lucena T."/>
        </authorList>
    </citation>
    <scope>NUCLEOTIDE SEQUENCE [LARGE SCALE GENOMIC DNA]</scope>
    <source>
        <strain evidence="22 25">CECT 8486</strain>
    </source>
</reference>
<dbReference type="Gene3D" id="2.70.150.10">
    <property type="entry name" value="Calcium-transporting ATPase, cytoplasmic transduction domain A"/>
    <property type="match status" value="1"/>
</dbReference>
<evidence type="ECO:0000256" key="12">
    <source>
        <dbReference type="ARBA" id="ARBA00022842"/>
    </source>
</evidence>
<gene>
    <name evidence="23" type="primary">copB</name>
    <name evidence="22" type="ORF">LES8486_01940</name>
    <name evidence="23" type="ORF">LES9216_01940</name>
</gene>
<dbReference type="InterPro" id="IPR001757">
    <property type="entry name" value="P_typ_ATPase"/>
</dbReference>